<organism evidence="4 5">
    <name type="scientific">Sipha flava</name>
    <name type="common">yellow sugarcane aphid</name>
    <dbReference type="NCBI Taxonomy" id="143950"/>
    <lineage>
        <taxon>Eukaryota</taxon>
        <taxon>Metazoa</taxon>
        <taxon>Ecdysozoa</taxon>
        <taxon>Arthropoda</taxon>
        <taxon>Hexapoda</taxon>
        <taxon>Insecta</taxon>
        <taxon>Pterygota</taxon>
        <taxon>Neoptera</taxon>
        <taxon>Paraneoptera</taxon>
        <taxon>Hemiptera</taxon>
        <taxon>Sternorrhyncha</taxon>
        <taxon>Aphidomorpha</taxon>
        <taxon>Aphidoidea</taxon>
        <taxon>Aphididae</taxon>
        <taxon>Sipha</taxon>
    </lineage>
</organism>
<evidence type="ECO:0000313" key="4">
    <source>
        <dbReference type="Proteomes" id="UP000694846"/>
    </source>
</evidence>
<keyword evidence="2" id="KW-0238">DNA-binding</keyword>
<dbReference type="SUPFAM" id="SSF46689">
    <property type="entry name" value="Homeodomain-like"/>
    <property type="match status" value="1"/>
</dbReference>
<accession>A0A8B8GCC7</accession>
<dbReference type="InterPro" id="IPR006600">
    <property type="entry name" value="HTH_CenpB_DNA-bd_dom"/>
</dbReference>
<comment type="subcellular location">
    <subcellularLocation>
        <location evidence="1">Nucleus</location>
    </subcellularLocation>
</comment>
<dbReference type="Gene3D" id="1.10.10.60">
    <property type="entry name" value="Homeodomain-like"/>
    <property type="match status" value="1"/>
</dbReference>
<dbReference type="GO" id="GO:0005634">
    <property type="term" value="C:nucleus"/>
    <property type="evidence" value="ECO:0007669"/>
    <property type="project" value="UniProtKB-SubCell"/>
</dbReference>
<dbReference type="GO" id="GO:0003677">
    <property type="term" value="F:DNA binding"/>
    <property type="evidence" value="ECO:0007669"/>
    <property type="project" value="UniProtKB-KW"/>
</dbReference>
<protein>
    <submittedName>
        <fullName evidence="5">Tigger transposable element-derived protein 6-like</fullName>
    </submittedName>
</protein>
<dbReference type="Proteomes" id="UP000694846">
    <property type="component" value="Unplaced"/>
</dbReference>
<dbReference type="AlphaFoldDB" id="A0A8B8GCC7"/>
<reference evidence="5" key="1">
    <citation type="submission" date="2025-08" db="UniProtKB">
        <authorList>
            <consortium name="RefSeq"/>
        </authorList>
    </citation>
    <scope>IDENTIFICATION</scope>
    <source>
        <tissue evidence="5">Whole body</tissue>
    </source>
</reference>
<dbReference type="OrthoDB" id="9909311at2759"/>
<dbReference type="SMART" id="SM00674">
    <property type="entry name" value="CENPB"/>
    <property type="match status" value="1"/>
</dbReference>
<dbReference type="GeneID" id="112690981"/>
<dbReference type="PANTHER" id="PTHR19303">
    <property type="entry name" value="TRANSPOSON"/>
    <property type="match status" value="1"/>
</dbReference>
<keyword evidence="4" id="KW-1185">Reference proteome</keyword>
<dbReference type="Pfam" id="PF03221">
    <property type="entry name" value="HTH_Tnp_Tc5"/>
    <property type="match status" value="1"/>
</dbReference>
<dbReference type="InterPro" id="IPR050863">
    <property type="entry name" value="CenT-Element_Derived"/>
</dbReference>
<name>A0A8B8GCC7_9HEMI</name>
<evidence type="ECO:0000313" key="5">
    <source>
        <dbReference type="RefSeq" id="XP_025420874.1"/>
    </source>
</evidence>
<sequence>MLALIRLSKRVKTPSFEQIDQKLYEWFVSVRSKNLPISGPIIQTEAMKLAEKMIVKEFMASNGWLEKFKKRHDIVWKQVSGEANDVNQETVVEWKQKISRLIAGYEAKDVYNADETGFFSEVFLLSH</sequence>
<gene>
    <name evidence="5" type="primary">LOC112690981</name>
</gene>
<evidence type="ECO:0000259" key="3">
    <source>
        <dbReference type="PROSITE" id="PS51253"/>
    </source>
</evidence>
<feature type="domain" description="HTH CENPB-type" evidence="3">
    <location>
        <begin position="7"/>
        <end position="78"/>
    </location>
</feature>
<dbReference type="PANTHER" id="PTHR19303:SF73">
    <property type="entry name" value="PROTEIN PDC2"/>
    <property type="match status" value="1"/>
</dbReference>
<dbReference type="InterPro" id="IPR009057">
    <property type="entry name" value="Homeodomain-like_sf"/>
</dbReference>
<evidence type="ECO:0000256" key="1">
    <source>
        <dbReference type="ARBA" id="ARBA00004123"/>
    </source>
</evidence>
<dbReference type="RefSeq" id="XP_025420874.1">
    <property type="nucleotide sequence ID" value="XM_025565089.1"/>
</dbReference>
<proteinExistence type="predicted"/>
<dbReference type="PROSITE" id="PS51253">
    <property type="entry name" value="HTH_CENPB"/>
    <property type="match status" value="1"/>
</dbReference>
<evidence type="ECO:0000256" key="2">
    <source>
        <dbReference type="ARBA" id="ARBA00023125"/>
    </source>
</evidence>